<proteinExistence type="predicted"/>
<evidence type="ECO:0000313" key="1">
    <source>
        <dbReference type="EMBL" id="MBL1115283.1"/>
    </source>
</evidence>
<dbReference type="EMBL" id="JAERRG010000009">
    <property type="protein sequence ID" value="MBL1115283.1"/>
    <property type="molecule type" value="Genomic_DNA"/>
</dbReference>
<dbReference type="RefSeq" id="WP_201853078.1">
    <property type="nucleotide sequence ID" value="NZ_JAERRG010000009.1"/>
</dbReference>
<keyword evidence="1" id="KW-0378">Hydrolase</keyword>
<dbReference type="Proteomes" id="UP000621510">
    <property type="component" value="Unassembled WGS sequence"/>
</dbReference>
<dbReference type="GO" id="GO:0008237">
    <property type="term" value="F:metallopeptidase activity"/>
    <property type="evidence" value="ECO:0007669"/>
    <property type="project" value="UniProtKB-KW"/>
</dbReference>
<reference evidence="1 2" key="1">
    <citation type="submission" date="2021-01" db="EMBL/GenBank/DDBJ databases">
        <title>WGS of actinomycetes isolated from Thailand.</title>
        <authorList>
            <person name="Thawai C."/>
        </authorList>
    </citation>
    <scope>NUCLEOTIDE SEQUENCE [LARGE SCALE GENOMIC DNA]</scope>
    <source>
        <strain evidence="1 2">CA3R110</strain>
    </source>
</reference>
<evidence type="ECO:0000313" key="2">
    <source>
        <dbReference type="Proteomes" id="UP000621510"/>
    </source>
</evidence>
<accession>A0ABS1PS76</accession>
<organism evidence="1 2">
    <name type="scientific">Streptomyces endocoffeicus</name>
    <dbReference type="NCBI Taxonomy" id="2898945"/>
    <lineage>
        <taxon>Bacteria</taxon>
        <taxon>Bacillati</taxon>
        <taxon>Actinomycetota</taxon>
        <taxon>Actinomycetes</taxon>
        <taxon>Kitasatosporales</taxon>
        <taxon>Streptomycetaceae</taxon>
        <taxon>Streptomyces</taxon>
    </lineage>
</organism>
<name>A0ABS1PS76_9ACTN</name>
<dbReference type="Pfam" id="PF10103">
    <property type="entry name" value="Zincin_2"/>
    <property type="match status" value="1"/>
</dbReference>
<protein>
    <submittedName>
        <fullName evidence="1">Zinc-dependent metalloprotease</fullName>
    </submittedName>
</protein>
<sequence length="284" mass="32312">MTVIDVLDETAREHHLAAQITGMLTDTAELVSDITALTPPPVLRFRLMSPAAWSAESMAYLRREIEGRFAKSAPSPEEEAEARTAERLYRTGTADIWWMTHGSTVLDSAGRPQTLIAPKALHHTGLRYASNELYRFVLHESVHQWQITASRGAVMPLPILKRDIRQPDRALMHLVEGHAEWVVQQVAGRLFGPGRTPAPLRRSWRYRKQTAVIQWLARRVAQPAALEQAGDRMERIRSDGLRWVESVVEGIGVIPFSKVWEDQWCLPTEDEIADVEQWFHRVGF</sequence>
<comment type="caution">
    <text evidence="1">The sequence shown here is derived from an EMBL/GenBank/DDBJ whole genome shotgun (WGS) entry which is preliminary data.</text>
</comment>
<dbReference type="SUPFAM" id="SSF55486">
    <property type="entry name" value="Metalloproteases ('zincins'), catalytic domain"/>
    <property type="match status" value="1"/>
</dbReference>
<dbReference type="InterPro" id="IPR018766">
    <property type="entry name" value="Zinicin_2"/>
</dbReference>
<keyword evidence="1" id="KW-0645">Protease</keyword>
<gene>
    <name evidence="1" type="ORF">JK364_23210</name>
</gene>
<keyword evidence="2" id="KW-1185">Reference proteome</keyword>
<keyword evidence="1" id="KW-0482">Metalloprotease</keyword>